<dbReference type="InterPro" id="IPR042100">
    <property type="entry name" value="Bug_dom1"/>
</dbReference>
<feature type="signal peptide" evidence="2">
    <location>
        <begin position="1"/>
        <end position="29"/>
    </location>
</feature>
<dbReference type="PROSITE" id="PS51257">
    <property type="entry name" value="PROKAR_LIPOPROTEIN"/>
    <property type="match status" value="1"/>
</dbReference>
<keyword evidence="4" id="KW-1185">Reference proteome</keyword>
<organism evidence="3 4">
    <name type="scientific">Paenibacillus xerothermodurans</name>
    <dbReference type="NCBI Taxonomy" id="1977292"/>
    <lineage>
        <taxon>Bacteria</taxon>
        <taxon>Bacillati</taxon>
        <taxon>Bacillota</taxon>
        <taxon>Bacilli</taxon>
        <taxon>Bacillales</taxon>
        <taxon>Paenibacillaceae</taxon>
        <taxon>Paenibacillus</taxon>
    </lineage>
</organism>
<sequence>MKFRRKNFALSMLTAVMALGAIGCGQQQAAQPAAGGTQPAAAEATTEAKKTDFPKKDVEFVVGFSAGGGTDVVARIVANAANKYMPNGKTIVVSNKPGGSGTIALADIMQVKDGYKIGSVTTGNLAIQPNYGKTPFKADGFIPIAQFNSAQNLLVVKADAPWQTYDEWLDYVKKNPDKFTYGTAGAGNTQHLTMEAINIMENIKTKHVPFDGAAPAMTALLGGHVQGAVVLTQEAKPHVDAGAFRVLANAGTSKYEPYNSAKFLKDKGFVGLDTWSGVVVSKDTPKEAVDVLREAFKKAMADPDVKTEFNKIGLEPAYADSEEFAKIIAETSKTTGDVAKKIGLVK</sequence>
<comment type="similarity">
    <text evidence="1">Belongs to the UPF0065 (bug) family.</text>
</comment>
<accession>A0A2W1NCN0</accession>
<dbReference type="InterPro" id="IPR005064">
    <property type="entry name" value="BUG"/>
</dbReference>
<protein>
    <submittedName>
        <fullName evidence="3">Tripartite tricarboxylate transporter substrate binding protein</fullName>
    </submittedName>
</protein>
<dbReference type="PANTHER" id="PTHR42928:SF5">
    <property type="entry name" value="BLR1237 PROTEIN"/>
    <property type="match status" value="1"/>
</dbReference>
<dbReference type="SUPFAM" id="SSF53850">
    <property type="entry name" value="Periplasmic binding protein-like II"/>
    <property type="match status" value="1"/>
</dbReference>
<proteinExistence type="inferred from homology"/>
<dbReference type="OrthoDB" id="8881899at2"/>
<name>A0A2W1NCN0_PAEXE</name>
<dbReference type="Pfam" id="PF03401">
    <property type="entry name" value="TctC"/>
    <property type="match status" value="1"/>
</dbReference>
<evidence type="ECO:0000256" key="2">
    <source>
        <dbReference type="SAM" id="SignalP"/>
    </source>
</evidence>
<dbReference type="EMBL" id="NHRJ02000003">
    <property type="protein sequence ID" value="PZE21410.1"/>
    <property type="molecule type" value="Genomic_DNA"/>
</dbReference>
<keyword evidence="2" id="KW-0732">Signal</keyword>
<dbReference type="Gene3D" id="3.40.190.10">
    <property type="entry name" value="Periplasmic binding protein-like II"/>
    <property type="match status" value="1"/>
</dbReference>
<dbReference type="PIRSF" id="PIRSF017082">
    <property type="entry name" value="YflP"/>
    <property type="match status" value="1"/>
</dbReference>
<dbReference type="Gene3D" id="3.40.190.150">
    <property type="entry name" value="Bordetella uptake gene, domain 1"/>
    <property type="match status" value="1"/>
</dbReference>
<dbReference type="RefSeq" id="WP_089199606.1">
    <property type="nucleotide sequence ID" value="NZ_NHRJ02000003.1"/>
</dbReference>
<dbReference type="CDD" id="cd07012">
    <property type="entry name" value="PBP2_Bug_TTT"/>
    <property type="match status" value="1"/>
</dbReference>
<dbReference type="PANTHER" id="PTHR42928">
    <property type="entry name" value="TRICARBOXYLATE-BINDING PROTEIN"/>
    <property type="match status" value="1"/>
</dbReference>
<comment type="caution">
    <text evidence="3">The sequence shown here is derived from an EMBL/GenBank/DDBJ whole genome shotgun (WGS) entry which is preliminary data.</text>
</comment>
<dbReference type="Proteomes" id="UP000214746">
    <property type="component" value="Unassembled WGS sequence"/>
</dbReference>
<evidence type="ECO:0000313" key="4">
    <source>
        <dbReference type="Proteomes" id="UP000214746"/>
    </source>
</evidence>
<feature type="chain" id="PRO_5015907619" evidence="2">
    <location>
        <begin position="30"/>
        <end position="346"/>
    </location>
</feature>
<evidence type="ECO:0000256" key="1">
    <source>
        <dbReference type="ARBA" id="ARBA00006987"/>
    </source>
</evidence>
<dbReference type="AlphaFoldDB" id="A0A2W1NCN0"/>
<evidence type="ECO:0000313" key="3">
    <source>
        <dbReference type="EMBL" id="PZE21410.1"/>
    </source>
</evidence>
<reference evidence="3" key="1">
    <citation type="submission" date="2018-06" db="EMBL/GenBank/DDBJ databases">
        <title>Paenibacillus xerothermodurans sp. nov. an extremely dry heat resistant spore forming bacterium isolated from the soil of Cape Canaveral, Florida.</title>
        <authorList>
            <person name="Seuylemezian A."/>
            <person name="Kaur N."/>
            <person name="Patil P."/>
            <person name="Patil P."/>
            <person name="Mayilraj S."/>
            <person name="Vaishampayan P."/>
        </authorList>
    </citation>
    <scope>NUCLEOTIDE SEQUENCE [LARGE SCALE GENOMIC DNA]</scope>
    <source>
        <strain evidence="3">ATCC 27380</strain>
    </source>
</reference>
<gene>
    <name evidence="3" type="ORF">CBW46_008630</name>
</gene>